<dbReference type="RefSeq" id="WP_369948064.1">
    <property type="nucleotide sequence ID" value="NZ_JBCLSH010000008.1"/>
</dbReference>
<evidence type="ECO:0000256" key="2">
    <source>
        <dbReference type="SAM" id="MobiDB-lite"/>
    </source>
</evidence>
<organism evidence="5 6">
    <name type="scientific">Lactococcus ileimucosae</name>
    <dbReference type="NCBI Taxonomy" id="2941329"/>
    <lineage>
        <taxon>Bacteria</taxon>
        <taxon>Bacillati</taxon>
        <taxon>Bacillota</taxon>
        <taxon>Bacilli</taxon>
        <taxon>Lactobacillales</taxon>
        <taxon>Streptococcaceae</taxon>
        <taxon>Lactococcus</taxon>
    </lineage>
</organism>
<reference evidence="5 6" key="1">
    <citation type="submission" date="2024-03" db="EMBL/GenBank/DDBJ databases">
        <title>Mouse gut bacterial collection (mGBC) of GemPharmatech.</title>
        <authorList>
            <person name="He Y."/>
            <person name="Dong L."/>
            <person name="Wu D."/>
            <person name="Gao X."/>
            <person name="Lin Z."/>
        </authorList>
    </citation>
    <scope>NUCLEOTIDE SEQUENCE [LARGE SCALE GENOMIC DNA]</scope>
    <source>
        <strain evidence="5 6">61-15</strain>
    </source>
</reference>
<dbReference type="Proteomes" id="UP001565283">
    <property type="component" value="Unassembled WGS sequence"/>
</dbReference>
<keyword evidence="6" id="KW-1185">Reference proteome</keyword>
<feature type="transmembrane region" description="Helical" evidence="3">
    <location>
        <begin position="579"/>
        <end position="601"/>
    </location>
</feature>
<evidence type="ECO:0000313" key="6">
    <source>
        <dbReference type="Proteomes" id="UP001565283"/>
    </source>
</evidence>
<feature type="coiled-coil region" evidence="1">
    <location>
        <begin position="809"/>
        <end position="836"/>
    </location>
</feature>
<feature type="compositionally biased region" description="Polar residues" evidence="2">
    <location>
        <begin position="1121"/>
        <end position="1134"/>
    </location>
</feature>
<sequence length="1373" mass="145469">MMATQKSVEAVLKARDSNFTSTFSKASNILSKFSDSNRSATGSIRSIVSALGIYKAASAAASLVTGQLQSALGRADTMNNFNRNMTRITGSSTIAKNELEKLKAATKGTAYGLDGVATSMQSFANSGLAIDKSSRYAIDWMDAISVYGDGTTATYNQVMLQLNQMASKGKANLGDLKSAMEAGIPVTQILADKWKMTGEAVQNAISDGKISSEQFMDAMSEAFANGTDKFKAIAGESKRAGDSWKGTIDNMKAATTRGVLSVVNSLDTLSIKLTGSSIKEHITAIGSIFENNLTKMGNKLQQLGDTIAPYVQIFKTEFSGVGTSVVNATKSVLRALDDMYGGFGSTESVQNFGDVVKLVADKIKQASSWIQDHSRQIAILIPQVGKLALAYKGLQFISSLALPFVQFGEKAVNSIAPISSSLNNLVRKSSSAFSSIVSNMAATVVSFTTTSGAIISKFSEIRNAAGILNKTSQANFFESWTKSMMAFVPQSQSFLTNVNMLERRVVQFGAKTKQLFASIGTSILHPTRVVNALADSFSVASLKAGGSGAVISGVGVKVSNSFKSMGAIGGASLKSLSGLLLSTAGIFTIVVAAVAAMAVAWSSNFGNIQGFTRKAFAGMKPAFDSIKNSLASLKPVLSSAGEAFKTVGTVLIETVVFAIAAVVDAAQTLIATFKSILDIGSAVAKSIEGVWKKIKGDDKGADEAFSQAAQSLKNVKDNYTSVWDNSAIRGTISATSELGKETESASEAQKRLSQAMDSTKESANQLSDTFSKLNQVTQDSVQKMQEAFSDNEVMQKFNEESLKLIEEGGKQRQNAVEKYNEAINSAENKSENERQSIMQKANAALMSDFQKSRSDLLAVNNEYGQMLASNMDKSGQQMNQAQRSQLVNARNAVIEELSATNQTYVDKLKERIALGDSISKEEANTALENLREANAQQVELLNTNNQEIKNLKQAQATSVDEMEKAAFQQEITNLENKNKALTESQTAFGENWLALKAAQNQTTAEQLAEALANEKNLTDKNLLGILESYRNNGASISEQMTIMAAMLQEKGVEGANNLVNALKSGDVKAVGASITAEVQNGLGSLPPGMFVNGEKGRQNFINALKAGDTKTAGAQLREGVTSETGKTAQKTAQDGKNAAEAHNKAVENGKGGAKNAGSSLGNSGVEGLKSKAPDFTNAGRDSSMNYVHGVEYRRGSAKNAGTSLANSAKNGVSSVSGFDSIGRNMALGVASGINANAGPAVAAMQSLVDRVNAEARKKAEIKSPSRLFKREVGSFLALGVASGIEDKTKVAVNAMRNLIQKTSDVAVQGFTVDLGFSGEIRSDKTAINAKLDDLIEATREKLILDGAAIVGGHPDTIDKLGFENYQDRGRLSF</sequence>
<dbReference type="Pfam" id="PF20155">
    <property type="entry name" value="TMP_3"/>
    <property type="match status" value="1"/>
</dbReference>
<keyword evidence="3" id="KW-0472">Membrane</keyword>
<evidence type="ECO:0000313" key="5">
    <source>
        <dbReference type="EMBL" id="MEY8443360.1"/>
    </source>
</evidence>
<name>A0ABV4D633_9LACT</name>
<feature type="domain" description="Tape measure protein N-terminal" evidence="4">
    <location>
        <begin position="70"/>
        <end position="259"/>
    </location>
</feature>
<feature type="coiled-coil region" evidence="1">
    <location>
        <begin position="920"/>
        <end position="984"/>
    </location>
</feature>
<keyword evidence="1" id="KW-0175">Coiled coil</keyword>
<dbReference type="NCBIfam" id="TIGR02675">
    <property type="entry name" value="tape_meas_nterm"/>
    <property type="match status" value="1"/>
</dbReference>
<evidence type="ECO:0000256" key="1">
    <source>
        <dbReference type="SAM" id="Coils"/>
    </source>
</evidence>
<dbReference type="InterPro" id="IPR013491">
    <property type="entry name" value="Tape_meas_N"/>
</dbReference>
<comment type="caution">
    <text evidence="5">The sequence shown here is derived from an EMBL/GenBank/DDBJ whole genome shotgun (WGS) entry which is preliminary data.</text>
</comment>
<feature type="compositionally biased region" description="Basic and acidic residues" evidence="2">
    <location>
        <begin position="1137"/>
        <end position="1147"/>
    </location>
</feature>
<feature type="region of interest" description="Disordered" evidence="2">
    <location>
        <begin position="736"/>
        <end position="763"/>
    </location>
</feature>
<feature type="compositionally biased region" description="Polar residues" evidence="2">
    <location>
        <begin position="745"/>
        <end position="763"/>
    </location>
</feature>
<accession>A0ABV4D633</accession>
<protein>
    <submittedName>
        <fullName evidence="5">Tape measure protein</fullName>
    </submittedName>
</protein>
<dbReference type="EMBL" id="JBCLSH010000008">
    <property type="protein sequence ID" value="MEY8443360.1"/>
    <property type="molecule type" value="Genomic_DNA"/>
</dbReference>
<keyword evidence="3" id="KW-0812">Transmembrane</keyword>
<evidence type="ECO:0000259" key="4">
    <source>
        <dbReference type="Pfam" id="PF20155"/>
    </source>
</evidence>
<proteinExistence type="predicted"/>
<gene>
    <name evidence="5" type="ORF">AALA52_03765</name>
</gene>
<evidence type="ECO:0000256" key="3">
    <source>
        <dbReference type="SAM" id="Phobius"/>
    </source>
</evidence>
<feature type="region of interest" description="Disordered" evidence="2">
    <location>
        <begin position="1117"/>
        <end position="1182"/>
    </location>
</feature>
<keyword evidence="3" id="KW-1133">Transmembrane helix</keyword>